<comment type="similarity">
    <text evidence="1">Belongs to the SufE family.</text>
</comment>
<keyword evidence="5" id="KW-1185">Reference proteome</keyword>
<proteinExistence type="inferred from homology"/>
<reference evidence="4" key="2">
    <citation type="submission" date="2017-02" db="EMBL/GenBank/DDBJ databases">
        <title>Sunflower complete genome.</title>
        <authorList>
            <person name="Langlade N."/>
            <person name="Munos S."/>
        </authorList>
    </citation>
    <scope>NUCLEOTIDE SEQUENCE [LARGE SCALE GENOMIC DNA]</scope>
    <source>
        <tissue evidence="4">Leaves</tissue>
    </source>
</reference>
<reference evidence="3 5" key="1">
    <citation type="journal article" date="2017" name="Nature">
        <title>The sunflower genome provides insights into oil metabolism, flowering and Asterid evolution.</title>
        <authorList>
            <person name="Badouin H."/>
            <person name="Gouzy J."/>
            <person name="Grassa C.J."/>
            <person name="Murat F."/>
            <person name="Staton S.E."/>
            <person name="Cottret L."/>
            <person name="Lelandais-Briere C."/>
            <person name="Owens G.L."/>
            <person name="Carrere S."/>
            <person name="Mayjonade B."/>
            <person name="Legrand L."/>
            <person name="Gill N."/>
            <person name="Kane N.C."/>
            <person name="Bowers J.E."/>
            <person name="Hubner S."/>
            <person name="Bellec A."/>
            <person name="Berard A."/>
            <person name="Berges H."/>
            <person name="Blanchet N."/>
            <person name="Boniface M.C."/>
            <person name="Brunel D."/>
            <person name="Catrice O."/>
            <person name="Chaidir N."/>
            <person name="Claudel C."/>
            <person name="Donnadieu C."/>
            <person name="Faraut T."/>
            <person name="Fievet G."/>
            <person name="Helmstetter N."/>
            <person name="King M."/>
            <person name="Knapp S.J."/>
            <person name="Lai Z."/>
            <person name="Le Paslier M.C."/>
            <person name="Lippi Y."/>
            <person name="Lorenzon L."/>
            <person name="Mandel J.R."/>
            <person name="Marage G."/>
            <person name="Marchand G."/>
            <person name="Marquand E."/>
            <person name="Bret-Mestries E."/>
            <person name="Morien E."/>
            <person name="Nambeesan S."/>
            <person name="Nguyen T."/>
            <person name="Pegot-Espagnet P."/>
            <person name="Pouilly N."/>
            <person name="Raftis F."/>
            <person name="Sallet E."/>
            <person name="Schiex T."/>
            <person name="Thomas J."/>
            <person name="Vandecasteele C."/>
            <person name="Vares D."/>
            <person name="Vear F."/>
            <person name="Vautrin S."/>
            <person name="Crespi M."/>
            <person name="Mangin B."/>
            <person name="Burke J.M."/>
            <person name="Salse J."/>
            <person name="Munos S."/>
            <person name="Vincourt P."/>
            <person name="Rieseberg L.H."/>
            <person name="Langlade N.B."/>
        </authorList>
    </citation>
    <scope>NUCLEOTIDE SEQUENCE [LARGE SCALE GENOMIC DNA]</scope>
    <source>
        <strain evidence="5">cv. SF193</strain>
        <tissue evidence="3">Leaves</tissue>
    </source>
</reference>
<evidence type="ECO:0000313" key="5">
    <source>
        <dbReference type="Proteomes" id="UP000215914"/>
    </source>
</evidence>
<dbReference type="SUPFAM" id="SSF82649">
    <property type="entry name" value="SufE/NifU"/>
    <property type="match status" value="1"/>
</dbReference>
<dbReference type="STRING" id="4232.A0A251TSM1"/>
<dbReference type="AlphaFoldDB" id="A0A251TSM1"/>
<reference evidence="3" key="3">
    <citation type="submission" date="2020-06" db="EMBL/GenBank/DDBJ databases">
        <title>Helianthus annuus Genome sequencing and assembly Release 2.</title>
        <authorList>
            <person name="Gouzy J."/>
            <person name="Langlade N."/>
            <person name="Munos S."/>
        </authorList>
    </citation>
    <scope>NUCLEOTIDE SEQUENCE</scope>
    <source>
        <tissue evidence="3">Leaves</tissue>
    </source>
</reference>
<dbReference type="PANTHER" id="PTHR43597">
    <property type="entry name" value="SULFUR ACCEPTOR PROTEIN CSDE"/>
    <property type="match status" value="1"/>
</dbReference>
<dbReference type="Gene3D" id="3.90.1010.10">
    <property type="match status" value="1"/>
</dbReference>
<evidence type="ECO:0000313" key="3">
    <source>
        <dbReference type="EMBL" id="KAF5789187.1"/>
    </source>
</evidence>
<dbReference type="GO" id="GO:0008047">
    <property type="term" value="F:enzyme activator activity"/>
    <property type="evidence" value="ECO:0000318"/>
    <property type="project" value="GO_Central"/>
</dbReference>
<organism evidence="4 5">
    <name type="scientific">Helianthus annuus</name>
    <name type="common">Common sunflower</name>
    <dbReference type="NCBI Taxonomy" id="4232"/>
    <lineage>
        <taxon>Eukaryota</taxon>
        <taxon>Viridiplantae</taxon>
        <taxon>Streptophyta</taxon>
        <taxon>Embryophyta</taxon>
        <taxon>Tracheophyta</taxon>
        <taxon>Spermatophyta</taxon>
        <taxon>Magnoliopsida</taxon>
        <taxon>eudicotyledons</taxon>
        <taxon>Gunneridae</taxon>
        <taxon>Pentapetalae</taxon>
        <taxon>asterids</taxon>
        <taxon>campanulids</taxon>
        <taxon>Asterales</taxon>
        <taxon>Asteraceae</taxon>
        <taxon>Asteroideae</taxon>
        <taxon>Heliantheae alliance</taxon>
        <taxon>Heliantheae</taxon>
        <taxon>Helianthus</taxon>
    </lineage>
</organism>
<dbReference type="InParanoid" id="A0A251TSM1"/>
<dbReference type="PANTHER" id="PTHR43597:SF5">
    <property type="entry name" value="SUFE-LIKE PROTEIN 2, CHLOROPLASTIC"/>
    <property type="match status" value="1"/>
</dbReference>
<dbReference type="Gramene" id="mRNA:HanXRQr2_Chr09g0368161">
    <property type="protein sequence ID" value="CDS:HanXRQr2_Chr09g0368161.1"/>
    <property type="gene ID" value="HanXRQr2_Chr09g0368161"/>
</dbReference>
<dbReference type="EMBL" id="MNCJ02000324">
    <property type="protein sequence ID" value="KAF5789187.1"/>
    <property type="molecule type" value="Genomic_DNA"/>
</dbReference>
<evidence type="ECO:0000259" key="2">
    <source>
        <dbReference type="Pfam" id="PF02657"/>
    </source>
</evidence>
<dbReference type="InterPro" id="IPR003808">
    <property type="entry name" value="Fe-S_metab-assoc_dom"/>
</dbReference>
<dbReference type="Proteomes" id="UP000215914">
    <property type="component" value="Chromosome 9"/>
</dbReference>
<gene>
    <name evidence="4" type="ORF">HannXRQ_Chr09g0241491</name>
    <name evidence="3" type="ORF">HanXRQr2_Chr09g0368161</name>
</gene>
<dbReference type="EMBL" id="CM007898">
    <property type="protein sequence ID" value="OTG13733.1"/>
    <property type="molecule type" value="Genomic_DNA"/>
</dbReference>
<evidence type="ECO:0000256" key="1">
    <source>
        <dbReference type="ARBA" id="ARBA00010282"/>
    </source>
</evidence>
<dbReference type="GO" id="GO:0097163">
    <property type="term" value="F:sulfur carrier activity"/>
    <property type="evidence" value="ECO:0000318"/>
    <property type="project" value="GO_Central"/>
</dbReference>
<evidence type="ECO:0000313" key="4">
    <source>
        <dbReference type="EMBL" id="OTG13733.1"/>
    </source>
</evidence>
<dbReference type="GO" id="GO:1990228">
    <property type="term" value="C:sulfurtransferase complex"/>
    <property type="evidence" value="ECO:0000318"/>
    <property type="project" value="GO_Central"/>
</dbReference>
<dbReference type="Pfam" id="PF02657">
    <property type="entry name" value="SufE"/>
    <property type="match status" value="1"/>
</dbReference>
<feature type="domain" description="Fe-S metabolism associated" evidence="2">
    <location>
        <begin position="1"/>
        <end position="78"/>
    </location>
</feature>
<sequence length="85" mass="9363">MGCTAQVWLDVRMDSDGTMRFLADSDSEITKAFCSCLISVLDGAKSEEVLGMKTEDLGDLNVVGLHGTKVDSRVNTWEKKEDSKF</sequence>
<accession>A0A251TSM1</accession>
<protein>
    <submittedName>
        <fullName evidence="3 4">Fe-S metabolism associated domain, SufE</fullName>
    </submittedName>
</protein>
<name>A0A251TSM1_HELAN</name>